<dbReference type="SUPFAM" id="SSF53756">
    <property type="entry name" value="UDP-Glycosyltransferase/glycogen phosphorylase"/>
    <property type="match status" value="1"/>
</dbReference>
<dbReference type="PANTHER" id="PTHR48050:SF13">
    <property type="entry name" value="STEROL 3-BETA-GLUCOSYLTRANSFERASE UGT80A2"/>
    <property type="match status" value="1"/>
</dbReference>
<dbReference type="Gene3D" id="3.40.50.2000">
    <property type="entry name" value="Glycogen Phosphorylase B"/>
    <property type="match status" value="2"/>
</dbReference>
<sequence>PQLNLVASSSYITKPPPDLPSYHKFTGAWFLEEPDYEVPLDLRKFLDQGPSPIIVSFGSMGGTKGLETTQTIVDAVQVTGQRAIIQAGWGKLGSESFGWDSNILSVGHVPHDFLFRQGICVIHHGGAGTTHAACLAGVPSIVIPHLADQPYWGSRLQKLGVAPKILHRKQMTTKSLADRILQVIRSESMSTKAKELGKKIETEDGLGNAVEFVEAFGYNFQNN</sequence>
<gene>
    <name evidence="2" type="ORF">METZ01_LOCUS249623</name>
</gene>
<evidence type="ECO:0000313" key="2">
    <source>
        <dbReference type="EMBL" id="SVB96769.1"/>
    </source>
</evidence>
<reference evidence="2" key="1">
    <citation type="submission" date="2018-05" db="EMBL/GenBank/DDBJ databases">
        <authorList>
            <person name="Lanie J.A."/>
            <person name="Ng W.-L."/>
            <person name="Kazmierczak K.M."/>
            <person name="Andrzejewski T.M."/>
            <person name="Davidsen T.M."/>
            <person name="Wayne K.J."/>
            <person name="Tettelin H."/>
            <person name="Glass J.I."/>
            <person name="Rusch D."/>
            <person name="Podicherti R."/>
            <person name="Tsui H.-C.T."/>
            <person name="Winkler M.E."/>
        </authorList>
    </citation>
    <scope>NUCLEOTIDE SEQUENCE</scope>
</reference>
<dbReference type="AlphaFoldDB" id="A0A382IBY7"/>
<dbReference type="InterPro" id="IPR010610">
    <property type="entry name" value="EryCIII-like_C"/>
</dbReference>
<accession>A0A382IBY7</accession>
<dbReference type="PANTHER" id="PTHR48050">
    <property type="entry name" value="STEROL 3-BETA-GLUCOSYLTRANSFERASE"/>
    <property type="match status" value="1"/>
</dbReference>
<dbReference type="InterPro" id="IPR050426">
    <property type="entry name" value="Glycosyltransferase_28"/>
</dbReference>
<feature type="non-terminal residue" evidence="2">
    <location>
        <position position="1"/>
    </location>
</feature>
<dbReference type="EMBL" id="UINC01066257">
    <property type="protein sequence ID" value="SVB96769.1"/>
    <property type="molecule type" value="Genomic_DNA"/>
</dbReference>
<dbReference type="Pfam" id="PF06722">
    <property type="entry name" value="EryCIII-like_C"/>
    <property type="match status" value="1"/>
</dbReference>
<feature type="domain" description="Erythromycin biosynthesis protein CIII-like C-terminal" evidence="1">
    <location>
        <begin position="101"/>
        <end position="198"/>
    </location>
</feature>
<evidence type="ECO:0000259" key="1">
    <source>
        <dbReference type="Pfam" id="PF06722"/>
    </source>
</evidence>
<proteinExistence type="predicted"/>
<dbReference type="GO" id="GO:0008194">
    <property type="term" value="F:UDP-glycosyltransferase activity"/>
    <property type="evidence" value="ECO:0007669"/>
    <property type="project" value="InterPro"/>
</dbReference>
<name>A0A382IBY7_9ZZZZ</name>
<dbReference type="FunFam" id="3.40.50.2000:FF:000009">
    <property type="entry name" value="Sterol 3-beta-glucosyltransferase UGT80A2"/>
    <property type="match status" value="1"/>
</dbReference>
<organism evidence="2">
    <name type="scientific">marine metagenome</name>
    <dbReference type="NCBI Taxonomy" id="408172"/>
    <lineage>
        <taxon>unclassified sequences</taxon>
        <taxon>metagenomes</taxon>
        <taxon>ecological metagenomes</taxon>
    </lineage>
</organism>
<dbReference type="InterPro" id="IPR002213">
    <property type="entry name" value="UDP_glucos_trans"/>
</dbReference>
<protein>
    <recommendedName>
        <fullName evidence="1">Erythromycin biosynthesis protein CIII-like C-terminal domain-containing protein</fullName>
    </recommendedName>
</protein>
<dbReference type="CDD" id="cd03784">
    <property type="entry name" value="GT1_Gtf-like"/>
    <property type="match status" value="1"/>
</dbReference>
<dbReference type="GO" id="GO:0016758">
    <property type="term" value="F:hexosyltransferase activity"/>
    <property type="evidence" value="ECO:0007669"/>
    <property type="project" value="UniProtKB-ARBA"/>
</dbReference>